<evidence type="ECO:0000313" key="3">
    <source>
        <dbReference type="Proteomes" id="UP000235965"/>
    </source>
</evidence>
<dbReference type="Proteomes" id="UP000235965">
    <property type="component" value="Unassembled WGS sequence"/>
</dbReference>
<sequence length="267" mass="31180">MVTMLHKIFCIREFGKSESTTVVQRAFRRKFNIQPPTRKSIYRWNRQLDETGSLCKGKKLSQTTVWRVLRRRLVYKPYPLQLIQALRANSNVKRVQFCDLNRHNVRTWGLQNPCVTLEHVRDSPKVNVFCAISLTKVYGPFFFDENTVTGVTYLRMLQNWLVPQMNEDSGDYIFQQDGAPPSWHLNFRRFPNESLPQQWIGRMGNEDLALQFWPPRSPDLTPCDFFLWRSVKDAVYVPLLATNLNGLRNRISCGELSDARYLSSSVG</sequence>
<protein>
    <recommendedName>
        <fullName evidence="1">DUF4817 domain-containing protein</fullName>
    </recommendedName>
</protein>
<dbReference type="PANTHER" id="PTHR47326">
    <property type="entry name" value="TRANSPOSABLE ELEMENT TC3 TRANSPOSASE-LIKE PROTEIN"/>
    <property type="match status" value="1"/>
</dbReference>
<accession>A0A2J7RLF5</accession>
<keyword evidence="3" id="KW-1185">Reference proteome</keyword>
<proteinExistence type="predicted"/>
<dbReference type="Pfam" id="PF16087">
    <property type="entry name" value="DUF4817"/>
    <property type="match status" value="1"/>
</dbReference>
<dbReference type="GO" id="GO:0003676">
    <property type="term" value="F:nucleic acid binding"/>
    <property type="evidence" value="ECO:0007669"/>
    <property type="project" value="InterPro"/>
</dbReference>
<dbReference type="AlphaFoldDB" id="A0A2J7RLF5"/>
<gene>
    <name evidence="2" type="ORF">B7P43_G06968</name>
</gene>
<comment type="caution">
    <text evidence="2">The sequence shown here is derived from an EMBL/GenBank/DDBJ whole genome shotgun (WGS) entry which is preliminary data.</text>
</comment>
<reference evidence="2 3" key="1">
    <citation type="submission" date="2017-12" db="EMBL/GenBank/DDBJ databases">
        <title>Hemimetabolous genomes reveal molecular basis of termite eusociality.</title>
        <authorList>
            <person name="Harrison M.C."/>
            <person name="Jongepier E."/>
            <person name="Robertson H.M."/>
            <person name="Arning N."/>
            <person name="Bitard-Feildel T."/>
            <person name="Chao H."/>
            <person name="Childers C.P."/>
            <person name="Dinh H."/>
            <person name="Doddapaneni H."/>
            <person name="Dugan S."/>
            <person name="Gowin J."/>
            <person name="Greiner C."/>
            <person name="Han Y."/>
            <person name="Hu H."/>
            <person name="Hughes D.S.T."/>
            <person name="Huylmans A.-K."/>
            <person name="Kemena C."/>
            <person name="Kremer L.P.M."/>
            <person name="Lee S.L."/>
            <person name="Lopez-Ezquerra A."/>
            <person name="Mallet L."/>
            <person name="Monroy-Kuhn J.M."/>
            <person name="Moser A."/>
            <person name="Murali S.C."/>
            <person name="Muzny D.M."/>
            <person name="Otani S."/>
            <person name="Piulachs M.-D."/>
            <person name="Poelchau M."/>
            <person name="Qu J."/>
            <person name="Schaub F."/>
            <person name="Wada-Katsumata A."/>
            <person name="Worley K.C."/>
            <person name="Xie Q."/>
            <person name="Ylla G."/>
            <person name="Poulsen M."/>
            <person name="Gibbs R.A."/>
            <person name="Schal C."/>
            <person name="Richards S."/>
            <person name="Belles X."/>
            <person name="Korb J."/>
            <person name="Bornberg-Bauer E."/>
        </authorList>
    </citation>
    <scope>NUCLEOTIDE SEQUENCE [LARGE SCALE GENOMIC DNA]</scope>
    <source>
        <tissue evidence="2">Whole body</tissue>
    </source>
</reference>
<name>A0A2J7RLF5_9NEOP</name>
<dbReference type="Gene3D" id="3.30.420.10">
    <property type="entry name" value="Ribonuclease H-like superfamily/Ribonuclease H"/>
    <property type="match status" value="1"/>
</dbReference>
<dbReference type="InterPro" id="IPR036397">
    <property type="entry name" value="RNaseH_sf"/>
</dbReference>
<evidence type="ECO:0000259" key="1">
    <source>
        <dbReference type="Pfam" id="PF16087"/>
    </source>
</evidence>
<organism evidence="2 3">
    <name type="scientific">Cryptotermes secundus</name>
    <dbReference type="NCBI Taxonomy" id="105785"/>
    <lineage>
        <taxon>Eukaryota</taxon>
        <taxon>Metazoa</taxon>
        <taxon>Ecdysozoa</taxon>
        <taxon>Arthropoda</taxon>
        <taxon>Hexapoda</taxon>
        <taxon>Insecta</taxon>
        <taxon>Pterygota</taxon>
        <taxon>Neoptera</taxon>
        <taxon>Polyneoptera</taxon>
        <taxon>Dictyoptera</taxon>
        <taxon>Blattodea</taxon>
        <taxon>Blattoidea</taxon>
        <taxon>Termitoidae</taxon>
        <taxon>Kalotermitidae</taxon>
        <taxon>Cryptotermitinae</taxon>
        <taxon>Cryptotermes</taxon>
    </lineage>
</organism>
<feature type="domain" description="DUF4817" evidence="1">
    <location>
        <begin position="5"/>
        <end position="54"/>
    </location>
</feature>
<dbReference type="InParanoid" id="A0A2J7RLF5"/>
<evidence type="ECO:0000313" key="2">
    <source>
        <dbReference type="EMBL" id="PNF41666.1"/>
    </source>
</evidence>
<dbReference type="STRING" id="105785.A0A2J7RLF5"/>
<dbReference type="EMBL" id="NEVH01002687">
    <property type="protein sequence ID" value="PNF41666.1"/>
    <property type="molecule type" value="Genomic_DNA"/>
</dbReference>
<dbReference type="PANTHER" id="PTHR47326:SF1">
    <property type="entry name" value="HTH PSQ-TYPE DOMAIN-CONTAINING PROTEIN"/>
    <property type="match status" value="1"/>
</dbReference>
<dbReference type="InterPro" id="IPR032135">
    <property type="entry name" value="DUF4817"/>
</dbReference>